<proteinExistence type="predicted"/>
<evidence type="ECO:0000313" key="1">
    <source>
        <dbReference type="EMBL" id="QDT09659.1"/>
    </source>
</evidence>
<dbReference type="AlphaFoldDB" id="A0A517NRB1"/>
<accession>A0A517NRB1</accession>
<name>A0A517NRB1_9BACT</name>
<organism evidence="1 2">
    <name type="scientific">Stieleria marina</name>
    <dbReference type="NCBI Taxonomy" id="1930275"/>
    <lineage>
        <taxon>Bacteria</taxon>
        <taxon>Pseudomonadati</taxon>
        <taxon>Planctomycetota</taxon>
        <taxon>Planctomycetia</taxon>
        <taxon>Pirellulales</taxon>
        <taxon>Pirellulaceae</taxon>
        <taxon>Stieleria</taxon>
    </lineage>
</organism>
<dbReference type="EMBL" id="CP036526">
    <property type="protein sequence ID" value="QDT09659.1"/>
    <property type="molecule type" value="Genomic_DNA"/>
</dbReference>
<sequence length="98" mass="10896">MGAIVYEDTLRRFQCWPSLLAGRKKVRGLFLTFLKVALALDACFGWQHCVSAAEAGCSFPATIVDHGFLSWPDRVVTHLDGMHSSLLLFGRRITQQGT</sequence>
<evidence type="ECO:0000313" key="2">
    <source>
        <dbReference type="Proteomes" id="UP000319817"/>
    </source>
</evidence>
<gene>
    <name evidence="1" type="ORF">K239x_16070</name>
</gene>
<protein>
    <submittedName>
        <fullName evidence="1">Uncharacterized protein</fullName>
    </submittedName>
</protein>
<keyword evidence="2" id="KW-1185">Reference proteome</keyword>
<reference evidence="1 2" key="1">
    <citation type="submission" date="2019-02" db="EMBL/GenBank/DDBJ databases">
        <title>Deep-cultivation of Planctomycetes and their phenomic and genomic characterization uncovers novel biology.</title>
        <authorList>
            <person name="Wiegand S."/>
            <person name="Jogler M."/>
            <person name="Boedeker C."/>
            <person name="Pinto D."/>
            <person name="Vollmers J."/>
            <person name="Rivas-Marin E."/>
            <person name="Kohn T."/>
            <person name="Peeters S.H."/>
            <person name="Heuer A."/>
            <person name="Rast P."/>
            <person name="Oberbeckmann S."/>
            <person name="Bunk B."/>
            <person name="Jeske O."/>
            <person name="Meyerdierks A."/>
            <person name="Storesund J.E."/>
            <person name="Kallscheuer N."/>
            <person name="Luecker S."/>
            <person name="Lage O.M."/>
            <person name="Pohl T."/>
            <person name="Merkel B.J."/>
            <person name="Hornburger P."/>
            <person name="Mueller R.-W."/>
            <person name="Bruemmer F."/>
            <person name="Labrenz M."/>
            <person name="Spormann A.M."/>
            <person name="Op den Camp H."/>
            <person name="Overmann J."/>
            <person name="Amann R."/>
            <person name="Jetten M.S.M."/>
            <person name="Mascher T."/>
            <person name="Medema M.H."/>
            <person name="Devos D.P."/>
            <person name="Kaster A.-K."/>
            <person name="Ovreas L."/>
            <person name="Rohde M."/>
            <person name="Galperin M.Y."/>
            <person name="Jogler C."/>
        </authorList>
    </citation>
    <scope>NUCLEOTIDE SEQUENCE [LARGE SCALE GENOMIC DNA]</scope>
    <source>
        <strain evidence="1 2">K23_9</strain>
    </source>
</reference>
<dbReference type="Proteomes" id="UP000319817">
    <property type="component" value="Chromosome"/>
</dbReference>